<keyword evidence="2" id="KW-0479">Metal-binding</keyword>
<evidence type="ECO:0000256" key="4">
    <source>
        <dbReference type="ARBA" id="ARBA00022771"/>
    </source>
</evidence>
<dbReference type="GO" id="GO:0008270">
    <property type="term" value="F:zinc ion binding"/>
    <property type="evidence" value="ECO:0007669"/>
    <property type="project" value="UniProtKB-KW"/>
</dbReference>
<dbReference type="PROSITE" id="PS50157">
    <property type="entry name" value="ZINC_FINGER_C2H2_2"/>
    <property type="match status" value="2"/>
</dbReference>
<name>A0A7M7NCL2_STRPU</name>
<feature type="domain" description="C2H2-type" evidence="10">
    <location>
        <begin position="342"/>
        <end position="370"/>
    </location>
</feature>
<feature type="compositionally biased region" description="Basic and acidic residues" evidence="9">
    <location>
        <begin position="279"/>
        <end position="289"/>
    </location>
</feature>
<evidence type="ECO:0000256" key="5">
    <source>
        <dbReference type="ARBA" id="ARBA00022833"/>
    </source>
</evidence>
<keyword evidence="7" id="KW-0539">Nucleus</keyword>
<dbReference type="FunFam" id="3.30.160.60:FF:000100">
    <property type="entry name" value="Zinc finger 45-like"/>
    <property type="match status" value="1"/>
</dbReference>
<keyword evidence="5" id="KW-0862">Zinc</keyword>
<keyword evidence="3" id="KW-0677">Repeat</keyword>
<dbReference type="Proteomes" id="UP000007110">
    <property type="component" value="Unassembled WGS sequence"/>
</dbReference>
<feature type="domain" description="C2H2-type" evidence="10">
    <location>
        <begin position="371"/>
        <end position="394"/>
    </location>
</feature>
<dbReference type="SMART" id="SM00355">
    <property type="entry name" value="ZnF_C2H2"/>
    <property type="match status" value="2"/>
</dbReference>
<dbReference type="GeneID" id="100893271"/>
<evidence type="ECO:0000313" key="12">
    <source>
        <dbReference type="Proteomes" id="UP000007110"/>
    </source>
</evidence>
<dbReference type="OrthoDB" id="8922241at2759"/>
<evidence type="ECO:0000256" key="7">
    <source>
        <dbReference type="ARBA" id="ARBA00023242"/>
    </source>
</evidence>
<proteinExistence type="predicted"/>
<dbReference type="PROSITE" id="PS00028">
    <property type="entry name" value="ZINC_FINGER_C2H2_1"/>
    <property type="match status" value="2"/>
</dbReference>
<evidence type="ECO:0000256" key="8">
    <source>
        <dbReference type="PROSITE-ProRule" id="PRU00042"/>
    </source>
</evidence>
<dbReference type="PANTHER" id="PTHR24404:SF114">
    <property type="entry name" value="KLUMPFUSS, ISOFORM B-RELATED"/>
    <property type="match status" value="1"/>
</dbReference>
<dbReference type="InParanoid" id="A0A7M7NCL2"/>
<feature type="region of interest" description="Disordered" evidence="9">
    <location>
        <begin position="279"/>
        <end position="298"/>
    </location>
</feature>
<dbReference type="KEGG" id="spu:100893271"/>
<evidence type="ECO:0000256" key="9">
    <source>
        <dbReference type="SAM" id="MobiDB-lite"/>
    </source>
</evidence>
<evidence type="ECO:0000256" key="1">
    <source>
        <dbReference type="ARBA" id="ARBA00004123"/>
    </source>
</evidence>
<organism evidence="11 12">
    <name type="scientific">Strongylocentrotus purpuratus</name>
    <name type="common">Purple sea urchin</name>
    <dbReference type="NCBI Taxonomy" id="7668"/>
    <lineage>
        <taxon>Eukaryota</taxon>
        <taxon>Metazoa</taxon>
        <taxon>Echinodermata</taxon>
        <taxon>Eleutherozoa</taxon>
        <taxon>Echinozoa</taxon>
        <taxon>Echinoidea</taxon>
        <taxon>Euechinoidea</taxon>
        <taxon>Echinacea</taxon>
        <taxon>Camarodonta</taxon>
        <taxon>Echinidea</taxon>
        <taxon>Strongylocentrotidae</taxon>
        <taxon>Strongylocentrotus</taxon>
    </lineage>
</organism>
<keyword evidence="4 8" id="KW-0863">Zinc-finger</keyword>
<keyword evidence="12" id="KW-1185">Reference proteome</keyword>
<evidence type="ECO:0000259" key="10">
    <source>
        <dbReference type="PROSITE" id="PS50157"/>
    </source>
</evidence>
<reference evidence="12" key="1">
    <citation type="submission" date="2015-02" db="EMBL/GenBank/DDBJ databases">
        <title>Genome sequencing for Strongylocentrotus purpuratus.</title>
        <authorList>
            <person name="Murali S."/>
            <person name="Liu Y."/>
            <person name="Vee V."/>
            <person name="English A."/>
            <person name="Wang M."/>
            <person name="Skinner E."/>
            <person name="Han Y."/>
            <person name="Muzny D.M."/>
            <person name="Worley K.C."/>
            <person name="Gibbs R.A."/>
        </authorList>
    </citation>
    <scope>NUCLEOTIDE SEQUENCE</scope>
</reference>
<comment type="subcellular location">
    <subcellularLocation>
        <location evidence="1">Nucleus</location>
    </subcellularLocation>
</comment>
<protein>
    <recommendedName>
        <fullName evidence="10">C2H2-type domain-containing protein</fullName>
    </recommendedName>
</protein>
<dbReference type="GO" id="GO:0003677">
    <property type="term" value="F:DNA binding"/>
    <property type="evidence" value="ECO:0007669"/>
    <property type="project" value="UniProtKB-KW"/>
</dbReference>
<evidence type="ECO:0000256" key="6">
    <source>
        <dbReference type="ARBA" id="ARBA00023125"/>
    </source>
</evidence>
<dbReference type="AlphaFoldDB" id="A0A7M7NCL2"/>
<dbReference type="Pfam" id="PF00096">
    <property type="entry name" value="zf-C2H2"/>
    <property type="match status" value="1"/>
</dbReference>
<feature type="region of interest" description="Disordered" evidence="9">
    <location>
        <begin position="28"/>
        <end position="83"/>
    </location>
</feature>
<dbReference type="GO" id="GO:0005634">
    <property type="term" value="C:nucleus"/>
    <property type="evidence" value="ECO:0007669"/>
    <property type="project" value="UniProtKB-SubCell"/>
</dbReference>
<dbReference type="InterPro" id="IPR036236">
    <property type="entry name" value="Znf_C2H2_sf"/>
</dbReference>
<reference evidence="11" key="2">
    <citation type="submission" date="2021-01" db="UniProtKB">
        <authorList>
            <consortium name="EnsemblMetazoa"/>
        </authorList>
    </citation>
    <scope>IDENTIFICATION</scope>
</reference>
<dbReference type="OMA" id="SHIDCVE"/>
<accession>A0A7M7NCL2</accession>
<evidence type="ECO:0000313" key="11">
    <source>
        <dbReference type="EnsemblMetazoa" id="XP_030834505"/>
    </source>
</evidence>
<evidence type="ECO:0000256" key="3">
    <source>
        <dbReference type="ARBA" id="ARBA00022737"/>
    </source>
</evidence>
<dbReference type="InterPro" id="IPR013087">
    <property type="entry name" value="Znf_C2H2_type"/>
</dbReference>
<dbReference type="PANTHER" id="PTHR24404">
    <property type="entry name" value="ZINC FINGER PROTEIN"/>
    <property type="match status" value="1"/>
</dbReference>
<dbReference type="RefSeq" id="XP_030834505.1">
    <property type="nucleotide sequence ID" value="XM_030978645.1"/>
</dbReference>
<keyword evidence="6" id="KW-0238">DNA-binding</keyword>
<dbReference type="Gene3D" id="3.30.160.60">
    <property type="entry name" value="Classic Zinc Finger"/>
    <property type="match status" value="2"/>
</dbReference>
<dbReference type="EnsemblMetazoa" id="XM_030978645">
    <property type="protein sequence ID" value="XP_030834505"/>
    <property type="gene ID" value="LOC100893271"/>
</dbReference>
<dbReference type="SUPFAM" id="SSF57667">
    <property type="entry name" value="beta-beta-alpha zinc fingers"/>
    <property type="match status" value="1"/>
</dbReference>
<dbReference type="InterPro" id="IPR050589">
    <property type="entry name" value="Ikaros_C2H2-ZF"/>
</dbReference>
<feature type="compositionally biased region" description="Basic residues" evidence="9">
    <location>
        <begin position="59"/>
        <end position="72"/>
    </location>
</feature>
<sequence length="451" mass="51072">MSAGKKKGRQSWTSEDWDAEFKAASQKLAQDLGLDQPKQKRKKDSVWVYNRPDPETGLIKKRSKERKRKAPKKKGESKARLQVPQRETLHDKIKEEKMDSAMDNGLCFKPPMAVKICKQEVVIKIEKDDYVDGDSQCPTLQSGQEGSLMIDKEEKVVFQRSDGFKIYFIKQELKEEVCQQETGPCSKGDMALEQSSLQQWTLEAQPKEKTFVGDTKQDSVEEAEGVQAASQVSSGGCRNVIKESRHVLLDTKQDSVEEEGVGLQATSRVSSGGCRNVFEESRQRNSEHGRSKHAKLPSNVGMGHIKAEEITESEDGSEANVALSSKADKAIVKVEAPVPRTYACPTCSQRFSKRYHLKEHKYRIHSGESPYECPQCRKGFVRLRDLEYHFKIRHRSIYKTTCECGDILTDKQLDGHKRTCRGKKLNQCAQCLFDHVPRFGRSHIDCVEKAA</sequence>
<evidence type="ECO:0000256" key="2">
    <source>
        <dbReference type="ARBA" id="ARBA00022723"/>
    </source>
</evidence>